<reference evidence="2" key="1">
    <citation type="submission" date="2017-02" db="EMBL/GenBank/DDBJ databases">
        <title>Delving into the versatile metabolic prowess of the omnipresent phylum Bacteroidetes.</title>
        <authorList>
            <person name="Nobu M.K."/>
            <person name="Mei R."/>
            <person name="Narihiro T."/>
            <person name="Kuroda K."/>
            <person name="Liu W.-T."/>
        </authorList>
    </citation>
    <scope>NUCLEOTIDE SEQUENCE</scope>
    <source>
        <strain evidence="2">ADurb.Bin160</strain>
    </source>
</reference>
<keyword evidence="1" id="KW-0812">Transmembrane</keyword>
<protein>
    <submittedName>
        <fullName evidence="2">Uncharacterized protein</fullName>
    </submittedName>
</protein>
<proteinExistence type="predicted"/>
<keyword evidence="1" id="KW-0472">Membrane</keyword>
<dbReference type="AlphaFoldDB" id="A0A1V5ZJA6"/>
<feature type="transmembrane region" description="Helical" evidence="1">
    <location>
        <begin position="6"/>
        <end position="26"/>
    </location>
</feature>
<evidence type="ECO:0000256" key="1">
    <source>
        <dbReference type="SAM" id="Phobius"/>
    </source>
</evidence>
<sequence>MEKEVYTLIIATILYIFLSLLSLKFNYNRKIEVILFTIDFSHVIFSMVYTFFLPKWYKSLYLVELVILWAYLINEEKIEKLMHKRDAI</sequence>
<organism evidence="2">
    <name type="scientific">candidate division CPR1 bacterium ADurb.Bin160</name>
    <dbReference type="NCBI Taxonomy" id="1852826"/>
    <lineage>
        <taxon>Bacteria</taxon>
        <taxon>candidate division CPR1</taxon>
    </lineage>
</organism>
<feature type="transmembrane region" description="Helical" evidence="1">
    <location>
        <begin position="33"/>
        <end position="52"/>
    </location>
</feature>
<name>A0A1V5ZJA6_9BACT</name>
<dbReference type="Proteomes" id="UP000485621">
    <property type="component" value="Unassembled WGS sequence"/>
</dbReference>
<dbReference type="EMBL" id="MWDB01000055">
    <property type="protein sequence ID" value="OQB40168.1"/>
    <property type="molecule type" value="Genomic_DNA"/>
</dbReference>
<keyword evidence="1" id="KW-1133">Transmembrane helix</keyword>
<evidence type="ECO:0000313" key="2">
    <source>
        <dbReference type="EMBL" id="OQB40168.1"/>
    </source>
</evidence>
<accession>A0A1V5ZJA6</accession>
<gene>
    <name evidence="2" type="ORF">BWY04_01428</name>
</gene>
<comment type="caution">
    <text evidence="2">The sequence shown here is derived from an EMBL/GenBank/DDBJ whole genome shotgun (WGS) entry which is preliminary data.</text>
</comment>